<sequence>MRALVIGATGAVGSEVIKGLLNIEGWKFVRVLARQKASIAHPKLQWHVGDLFSDEFISTHLEDITHIFMCIGTTRKKTPDRETYRTIDYGIPVRTAQLAANTDVYHMLVVSAIGSNPKSWIFYSKLKGEMERDVASTALPRVDFFRPSTIIGQRPERRPAEEWAIKIDRWLGGLIPNTYRAVRAEQIARAMIDRAKLTEEGRYYVENAEILKY</sequence>
<dbReference type="Gene3D" id="3.40.50.720">
    <property type="entry name" value="NAD(P)-binding Rossmann-like Domain"/>
    <property type="match status" value="1"/>
</dbReference>
<dbReference type="PANTHER" id="PTHR14097:SF7">
    <property type="entry name" value="OXIDOREDUCTASE HTATIP2"/>
    <property type="match status" value="1"/>
</dbReference>
<keyword evidence="3" id="KW-1185">Reference proteome</keyword>
<dbReference type="InterPro" id="IPR016040">
    <property type="entry name" value="NAD(P)-bd_dom"/>
</dbReference>
<dbReference type="Pfam" id="PF13460">
    <property type="entry name" value="NAD_binding_10"/>
    <property type="match status" value="1"/>
</dbReference>
<dbReference type="EMBL" id="BHZE01000003">
    <property type="protein sequence ID" value="GCD77068.1"/>
    <property type="molecule type" value="Genomic_DNA"/>
</dbReference>
<feature type="domain" description="NAD(P)-binding" evidence="1">
    <location>
        <begin position="7"/>
        <end position="118"/>
    </location>
</feature>
<dbReference type="RefSeq" id="WP_124397121.1">
    <property type="nucleotide sequence ID" value="NZ_BHZE01000003.1"/>
</dbReference>
<dbReference type="InterPro" id="IPR036291">
    <property type="entry name" value="NAD(P)-bd_dom_sf"/>
</dbReference>
<organism evidence="2 3">
    <name type="scientific">Thermaurantimonas aggregans</name>
    <dbReference type="NCBI Taxonomy" id="2173829"/>
    <lineage>
        <taxon>Bacteria</taxon>
        <taxon>Pseudomonadati</taxon>
        <taxon>Bacteroidota</taxon>
        <taxon>Flavobacteriia</taxon>
        <taxon>Flavobacteriales</taxon>
        <taxon>Schleiferiaceae</taxon>
        <taxon>Thermaurantimonas</taxon>
    </lineage>
</organism>
<accession>A0A401XJA3</accession>
<gene>
    <name evidence="2" type="ORF">JCM31826_05500</name>
</gene>
<proteinExistence type="predicted"/>
<dbReference type="SUPFAM" id="SSF51735">
    <property type="entry name" value="NAD(P)-binding Rossmann-fold domains"/>
    <property type="match status" value="1"/>
</dbReference>
<evidence type="ECO:0000259" key="1">
    <source>
        <dbReference type="Pfam" id="PF13460"/>
    </source>
</evidence>
<protein>
    <recommendedName>
        <fullName evidence="1">NAD(P)-binding domain-containing protein</fullName>
    </recommendedName>
</protein>
<reference evidence="2 3" key="1">
    <citation type="submission" date="2018-11" db="EMBL/GenBank/DDBJ databases">
        <title>Schleiferia aggregans sp. nov., a moderately thermophilic heterotrophic bacterium isolated from microbial mats at a terrestrial hot spring.</title>
        <authorList>
            <person name="Iino T."/>
            <person name="Ohkuma M."/>
            <person name="Haruta S."/>
        </authorList>
    </citation>
    <scope>NUCLEOTIDE SEQUENCE [LARGE SCALE GENOMIC DNA]</scope>
    <source>
        <strain evidence="2 3">LA</strain>
    </source>
</reference>
<dbReference type="AlphaFoldDB" id="A0A401XJA3"/>
<evidence type="ECO:0000313" key="3">
    <source>
        <dbReference type="Proteomes" id="UP000286715"/>
    </source>
</evidence>
<dbReference type="OrthoDB" id="9798632at2"/>
<name>A0A401XJA3_9FLAO</name>
<evidence type="ECO:0000313" key="2">
    <source>
        <dbReference type="EMBL" id="GCD77068.1"/>
    </source>
</evidence>
<comment type="caution">
    <text evidence="2">The sequence shown here is derived from an EMBL/GenBank/DDBJ whole genome shotgun (WGS) entry which is preliminary data.</text>
</comment>
<dbReference type="PANTHER" id="PTHR14097">
    <property type="entry name" value="OXIDOREDUCTASE HTATIP2"/>
    <property type="match status" value="1"/>
</dbReference>
<dbReference type="Proteomes" id="UP000286715">
    <property type="component" value="Unassembled WGS sequence"/>
</dbReference>